<evidence type="ECO:0000313" key="1">
    <source>
        <dbReference type="EMBL" id="AWV90838.1"/>
    </source>
</evidence>
<dbReference type="RefSeq" id="WP_111336534.1">
    <property type="nucleotide sequence ID" value="NZ_CP030032.1"/>
</dbReference>
<reference evidence="1 2" key="1">
    <citation type="submission" date="2018-06" db="EMBL/GenBank/DDBJ databases">
        <title>Lujinxingia sediminis gen. nov. sp. nov., a new facultative anaerobic member of the class Deltaproteobacteria, and proposal of Lujinxingaceae fam. nov.</title>
        <authorList>
            <person name="Guo L.-Y."/>
            <person name="Li C.-M."/>
            <person name="Wang S."/>
            <person name="Du Z.-J."/>
        </authorList>
    </citation>
    <scope>NUCLEOTIDE SEQUENCE [LARGE SCALE GENOMIC DNA]</scope>
    <source>
        <strain evidence="1 2">FA350</strain>
    </source>
</reference>
<dbReference type="Proteomes" id="UP000249799">
    <property type="component" value="Chromosome"/>
</dbReference>
<dbReference type="KEGG" id="bsed:DN745_16535"/>
<dbReference type="AlphaFoldDB" id="A0A2Z4FQA1"/>
<sequence>MARVTAVGQAGVKLVDLSDRSNPQVIDEIEMSQGAWRVAVNEDGDLAVSDNSGDGETFLGRYR</sequence>
<organism evidence="1 2">
    <name type="scientific">Bradymonas sediminis</name>
    <dbReference type="NCBI Taxonomy" id="1548548"/>
    <lineage>
        <taxon>Bacteria</taxon>
        <taxon>Deltaproteobacteria</taxon>
        <taxon>Bradymonadales</taxon>
        <taxon>Bradymonadaceae</taxon>
        <taxon>Bradymonas</taxon>
    </lineage>
</organism>
<dbReference type="EMBL" id="CP030032">
    <property type="protein sequence ID" value="AWV90838.1"/>
    <property type="molecule type" value="Genomic_DNA"/>
</dbReference>
<evidence type="ECO:0000313" key="2">
    <source>
        <dbReference type="Proteomes" id="UP000249799"/>
    </source>
</evidence>
<accession>A0A2Z4FQA1</accession>
<proteinExistence type="predicted"/>
<protein>
    <submittedName>
        <fullName evidence="1">Uncharacterized protein</fullName>
    </submittedName>
</protein>
<gene>
    <name evidence="1" type="ORF">DN745_16535</name>
</gene>
<keyword evidence="2" id="KW-1185">Reference proteome</keyword>
<name>A0A2Z4FQA1_9DELT</name>